<reference evidence="2" key="1">
    <citation type="journal article" date="2009" name="Rice">
        <title>De Novo Next Generation Sequencing of Plant Genomes.</title>
        <authorList>
            <person name="Rounsley S."/>
            <person name="Marri P.R."/>
            <person name="Yu Y."/>
            <person name="He R."/>
            <person name="Sisneros N."/>
            <person name="Goicoechea J.L."/>
            <person name="Lee S.J."/>
            <person name="Angelova A."/>
            <person name="Kudrna D."/>
            <person name="Luo M."/>
            <person name="Affourtit J."/>
            <person name="Desany B."/>
            <person name="Knight J."/>
            <person name="Niazi F."/>
            <person name="Egholm M."/>
            <person name="Wing R.A."/>
        </authorList>
    </citation>
    <scope>NUCLEOTIDE SEQUENCE [LARGE SCALE GENOMIC DNA]</scope>
    <source>
        <strain evidence="2">cv. IRGC 105608</strain>
    </source>
</reference>
<dbReference type="EnsemblPlants" id="OBART02G16530.1">
    <property type="protein sequence ID" value="OBART02G16530.1"/>
    <property type="gene ID" value="OBART02G16530"/>
</dbReference>
<dbReference type="Proteomes" id="UP000026960">
    <property type="component" value="Chromosome 2"/>
</dbReference>
<evidence type="ECO:0000256" key="1">
    <source>
        <dbReference type="SAM" id="MobiDB-lite"/>
    </source>
</evidence>
<feature type="compositionally biased region" description="Basic and acidic residues" evidence="1">
    <location>
        <begin position="210"/>
        <end position="221"/>
    </location>
</feature>
<protein>
    <submittedName>
        <fullName evidence="2">Uncharacterized protein</fullName>
    </submittedName>
</protein>
<dbReference type="Gramene" id="OBART02G16530.1">
    <property type="protein sequence ID" value="OBART02G16530.1"/>
    <property type="gene ID" value="OBART02G16530"/>
</dbReference>
<sequence length="221" mass="23722">MAGQGWCIGCLHASQGGSGTTTMTTAFLARAAAACHNSNLSLRDVQRILAISEIYNGDACMTITGEMNQELIYNFSGLYATAQRKAPARRRRRNHAPRLLLSAVAREWRRRISNGRAVAMAGKRRQRRTVSHATHLLLLLSPNSLADVGLLLPAAVLRLLLCPCPLEFAASTHELATTERAKATALPALTASSSPALACPPPAPVPRPPLAERKRMREGGG</sequence>
<organism evidence="2">
    <name type="scientific">Oryza barthii</name>
    <dbReference type="NCBI Taxonomy" id="65489"/>
    <lineage>
        <taxon>Eukaryota</taxon>
        <taxon>Viridiplantae</taxon>
        <taxon>Streptophyta</taxon>
        <taxon>Embryophyta</taxon>
        <taxon>Tracheophyta</taxon>
        <taxon>Spermatophyta</taxon>
        <taxon>Magnoliopsida</taxon>
        <taxon>Liliopsida</taxon>
        <taxon>Poales</taxon>
        <taxon>Poaceae</taxon>
        <taxon>BOP clade</taxon>
        <taxon>Oryzoideae</taxon>
        <taxon>Oryzeae</taxon>
        <taxon>Oryzinae</taxon>
        <taxon>Oryza</taxon>
    </lineage>
</organism>
<proteinExistence type="predicted"/>
<name>A0A0D3F548_9ORYZ</name>
<dbReference type="HOGENOM" id="CLU_1252320_0_0_1"/>
<reference evidence="2" key="2">
    <citation type="submission" date="2015-03" db="UniProtKB">
        <authorList>
            <consortium name="EnsemblPlants"/>
        </authorList>
    </citation>
    <scope>IDENTIFICATION</scope>
</reference>
<dbReference type="AlphaFoldDB" id="A0A0D3F548"/>
<accession>A0A0D3F548</accession>
<evidence type="ECO:0000313" key="2">
    <source>
        <dbReference type="EnsemblPlants" id="OBART02G16530.1"/>
    </source>
</evidence>
<evidence type="ECO:0000313" key="3">
    <source>
        <dbReference type="Proteomes" id="UP000026960"/>
    </source>
</evidence>
<keyword evidence="3" id="KW-1185">Reference proteome</keyword>
<dbReference type="PaxDb" id="65489-OBART02G16530.1"/>
<feature type="compositionally biased region" description="Pro residues" evidence="1">
    <location>
        <begin position="198"/>
        <end position="209"/>
    </location>
</feature>
<feature type="region of interest" description="Disordered" evidence="1">
    <location>
        <begin position="191"/>
        <end position="221"/>
    </location>
</feature>